<keyword evidence="1" id="KW-0813">Transport</keyword>
<dbReference type="Proteomes" id="UP000217076">
    <property type="component" value="Unassembled WGS sequence"/>
</dbReference>
<accession>A0A1G7WNP8</accession>
<dbReference type="STRING" id="83401.SAMN05421742_102270"/>
<evidence type="ECO:0000256" key="8">
    <source>
        <dbReference type="SAM" id="Phobius"/>
    </source>
</evidence>
<keyword evidence="6" id="KW-0411">Iron-sulfur</keyword>
<evidence type="ECO:0000313" key="11">
    <source>
        <dbReference type="Proteomes" id="UP000217076"/>
    </source>
</evidence>
<keyword evidence="2" id="KW-0004">4Fe-4S</keyword>
<dbReference type="GO" id="GO:0051539">
    <property type="term" value="F:4 iron, 4 sulfur cluster binding"/>
    <property type="evidence" value="ECO:0007669"/>
    <property type="project" value="UniProtKB-KW"/>
</dbReference>
<evidence type="ECO:0000256" key="4">
    <source>
        <dbReference type="ARBA" id="ARBA00022982"/>
    </source>
</evidence>
<dbReference type="InterPro" id="IPR051684">
    <property type="entry name" value="Electron_Trans/Redox"/>
</dbReference>
<proteinExistence type="predicted"/>
<evidence type="ECO:0000256" key="5">
    <source>
        <dbReference type="ARBA" id="ARBA00023004"/>
    </source>
</evidence>
<evidence type="ECO:0000256" key="1">
    <source>
        <dbReference type="ARBA" id="ARBA00022448"/>
    </source>
</evidence>
<dbReference type="Pfam" id="PF13746">
    <property type="entry name" value="Fer4_18"/>
    <property type="match status" value="1"/>
</dbReference>
<evidence type="ECO:0000313" key="10">
    <source>
        <dbReference type="EMBL" id="SDG73615.1"/>
    </source>
</evidence>
<name>A0A1G7WNP8_9PROT</name>
<dbReference type="PROSITE" id="PS00198">
    <property type="entry name" value="4FE4S_FER_1"/>
    <property type="match status" value="1"/>
</dbReference>
<dbReference type="Pfam" id="PF12801">
    <property type="entry name" value="Fer4_5"/>
    <property type="match status" value="1"/>
</dbReference>
<organism evidence="10 11">
    <name type="scientific">Roseospirillum parvum</name>
    <dbReference type="NCBI Taxonomy" id="83401"/>
    <lineage>
        <taxon>Bacteria</taxon>
        <taxon>Pseudomonadati</taxon>
        <taxon>Pseudomonadota</taxon>
        <taxon>Alphaproteobacteria</taxon>
        <taxon>Rhodospirillales</taxon>
        <taxon>Rhodospirillaceae</taxon>
        <taxon>Roseospirillum</taxon>
    </lineage>
</organism>
<sequence length="491" mass="54200">MSQLSASAPAPQPASDPGGPKKTVSLYADHQKVQPRRISGTFRRLKTRLDWLFLGLYFIGPWIPWPRSGSAPDQAFLLDIADRKGYILGLEIWPQEVYYLTGVLVLGAIGLFFVTALFGRVWCGFACIQTVWTDWFVAVERLIEGDRPARIRLDAAPLGVKKLARKSLKITLWGLIALLTGATFILYFNPAVETALAMLSGQASWGIYGFALLFAGTTFLLAGFAREQVCIYMCPWPRFQSAMFDEHSLIITYEAWRGEPRGGARKGQDFTGRGDCVDCGLCVQVCPTGIDIRDGNQLACIGCGLCIDACNQIMERFGRPPNLIAYDSTANQAARAVGQTRRPRLWRPRTLAYTVLLALVAGVMTFGLTTRSDLEVNLLHERSPLFVRLSDGAIRNGYTLKVLNMAETPRTYALSLDGIPEARLTVVGFADAPTRSVDLPVKADSVGTFRVYVTVPEDALTEARMDLAFVLDNTASQQRTEHDTLFATPLR</sequence>
<dbReference type="RefSeq" id="WP_092616020.1">
    <property type="nucleotide sequence ID" value="NZ_FNCV01000002.1"/>
</dbReference>
<feature type="transmembrane region" description="Helical" evidence="8">
    <location>
        <begin position="350"/>
        <end position="368"/>
    </location>
</feature>
<dbReference type="InterPro" id="IPR017900">
    <property type="entry name" value="4Fe4S_Fe_S_CS"/>
</dbReference>
<feature type="transmembrane region" description="Helical" evidence="8">
    <location>
        <begin position="97"/>
        <end position="118"/>
    </location>
</feature>
<dbReference type="InterPro" id="IPR032879">
    <property type="entry name" value="FixG_C"/>
</dbReference>
<dbReference type="EMBL" id="FNCV01000002">
    <property type="protein sequence ID" value="SDG73615.1"/>
    <property type="molecule type" value="Genomic_DNA"/>
</dbReference>
<feature type="region of interest" description="Disordered" evidence="7">
    <location>
        <begin position="1"/>
        <end position="21"/>
    </location>
</feature>
<dbReference type="Pfam" id="PF11614">
    <property type="entry name" value="FixG_C"/>
    <property type="match status" value="1"/>
</dbReference>
<keyword evidence="4" id="KW-0249">Electron transport</keyword>
<dbReference type="OrthoDB" id="9811700at2"/>
<reference evidence="11" key="1">
    <citation type="submission" date="2016-10" db="EMBL/GenBank/DDBJ databases">
        <authorList>
            <person name="Varghese N."/>
            <person name="Submissions S."/>
        </authorList>
    </citation>
    <scope>NUCLEOTIDE SEQUENCE [LARGE SCALE GENOMIC DNA]</scope>
    <source>
        <strain evidence="11">930I</strain>
    </source>
</reference>
<evidence type="ECO:0000256" key="3">
    <source>
        <dbReference type="ARBA" id="ARBA00022723"/>
    </source>
</evidence>
<feature type="transmembrane region" description="Helical" evidence="8">
    <location>
        <begin position="207"/>
        <end position="225"/>
    </location>
</feature>
<dbReference type="Gene3D" id="2.60.40.10">
    <property type="entry name" value="Immunoglobulins"/>
    <property type="match status" value="1"/>
</dbReference>
<feature type="compositionally biased region" description="Low complexity" evidence="7">
    <location>
        <begin position="1"/>
        <end position="17"/>
    </location>
</feature>
<keyword evidence="8" id="KW-0472">Membrane</keyword>
<dbReference type="GO" id="GO:0005886">
    <property type="term" value="C:plasma membrane"/>
    <property type="evidence" value="ECO:0007669"/>
    <property type="project" value="TreeGrafter"/>
</dbReference>
<dbReference type="PROSITE" id="PS51379">
    <property type="entry name" value="4FE4S_FER_2"/>
    <property type="match status" value="1"/>
</dbReference>
<dbReference type="NCBIfam" id="TIGR02745">
    <property type="entry name" value="ccoG_rdxA_fixG"/>
    <property type="match status" value="1"/>
</dbReference>
<feature type="transmembrane region" description="Helical" evidence="8">
    <location>
        <begin position="170"/>
        <end position="187"/>
    </location>
</feature>
<gene>
    <name evidence="10" type="ORF">SAMN05421742_102270</name>
</gene>
<dbReference type="SUPFAM" id="SSF54862">
    <property type="entry name" value="4Fe-4S ferredoxins"/>
    <property type="match status" value="1"/>
</dbReference>
<dbReference type="AlphaFoldDB" id="A0A1G7WNP8"/>
<dbReference type="InterPro" id="IPR017896">
    <property type="entry name" value="4Fe4S_Fe-S-bd"/>
</dbReference>
<dbReference type="PANTHER" id="PTHR30176:SF3">
    <property type="entry name" value="FERREDOXIN-TYPE PROTEIN NAPH"/>
    <property type="match status" value="1"/>
</dbReference>
<evidence type="ECO:0000259" key="9">
    <source>
        <dbReference type="PROSITE" id="PS51379"/>
    </source>
</evidence>
<dbReference type="PANTHER" id="PTHR30176">
    <property type="entry name" value="FERREDOXIN-TYPE PROTEIN NAPH"/>
    <property type="match status" value="1"/>
</dbReference>
<keyword evidence="8" id="KW-1133">Transmembrane helix</keyword>
<keyword evidence="5" id="KW-0408">Iron</keyword>
<feature type="domain" description="4Fe-4S ferredoxin-type" evidence="9">
    <location>
        <begin position="267"/>
        <end position="295"/>
    </location>
</feature>
<dbReference type="GO" id="GO:0046872">
    <property type="term" value="F:metal ion binding"/>
    <property type="evidence" value="ECO:0007669"/>
    <property type="project" value="UniProtKB-KW"/>
</dbReference>
<dbReference type="InterPro" id="IPR014116">
    <property type="entry name" value="Cyt_c_oxidase_cbb3_FixG"/>
</dbReference>
<keyword evidence="3" id="KW-0479">Metal-binding</keyword>
<dbReference type="InterPro" id="IPR013783">
    <property type="entry name" value="Ig-like_fold"/>
</dbReference>
<keyword evidence="11" id="KW-1185">Reference proteome</keyword>
<protein>
    <submittedName>
        <fullName evidence="10">Cytochrome c oxidase accessory protein FixG</fullName>
    </submittedName>
</protein>
<evidence type="ECO:0000256" key="2">
    <source>
        <dbReference type="ARBA" id="ARBA00022485"/>
    </source>
</evidence>
<evidence type="ECO:0000256" key="7">
    <source>
        <dbReference type="SAM" id="MobiDB-lite"/>
    </source>
</evidence>
<evidence type="ECO:0000256" key="6">
    <source>
        <dbReference type="ARBA" id="ARBA00023014"/>
    </source>
</evidence>
<feature type="transmembrane region" description="Helical" evidence="8">
    <location>
        <begin position="49"/>
        <end position="65"/>
    </location>
</feature>
<keyword evidence="8" id="KW-0812">Transmembrane</keyword>